<comment type="caution">
    <text evidence="1">The sequence shown here is derived from an EMBL/GenBank/DDBJ whole genome shotgun (WGS) entry which is preliminary data.</text>
</comment>
<gene>
    <name evidence="1" type="ORF">L6452_44155</name>
</gene>
<evidence type="ECO:0000313" key="2">
    <source>
        <dbReference type="Proteomes" id="UP001055879"/>
    </source>
</evidence>
<protein>
    <submittedName>
        <fullName evidence="1">Uncharacterized protein</fullName>
    </submittedName>
</protein>
<dbReference type="EMBL" id="CM042064">
    <property type="protein sequence ID" value="KAI3665528.1"/>
    <property type="molecule type" value="Genomic_DNA"/>
</dbReference>
<reference evidence="1 2" key="2">
    <citation type="journal article" date="2022" name="Mol. Ecol. Resour.">
        <title>The genomes of chicory, endive, great burdock and yacon provide insights into Asteraceae paleo-polyploidization history and plant inulin production.</title>
        <authorList>
            <person name="Fan W."/>
            <person name="Wang S."/>
            <person name="Wang H."/>
            <person name="Wang A."/>
            <person name="Jiang F."/>
            <person name="Liu H."/>
            <person name="Zhao H."/>
            <person name="Xu D."/>
            <person name="Zhang Y."/>
        </authorList>
    </citation>
    <scope>NUCLEOTIDE SEQUENCE [LARGE SCALE GENOMIC DNA]</scope>
    <source>
        <strain evidence="2">cv. Niubang</strain>
    </source>
</reference>
<reference evidence="2" key="1">
    <citation type="journal article" date="2022" name="Mol. Ecol. Resour.">
        <title>The genomes of chicory, endive, great burdock and yacon provide insights into Asteraceae palaeo-polyploidization history and plant inulin production.</title>
        <authorList>
            <person name="Fan W."/>
            <person name="Wang S."/>
            <person name="Wang H."/>
            <person name="Wang A."/>
            <person name="Jiang F."/>
            <person name="Liu H."/>
            <person name="Zhao H."/>
            <person name="Xu D."/>
            <person name="Zhang Y."/>
        </authorList>
    </citation>
    <scope>NUCLEOTIDE SEQUENCE [LARGE SCALE GENOMIC DNA]</scope>
    <source>
        <strain evidence="2">cv. Niubang</strain>
    </source>
</reference>
<sequence length="285" mass="32056">MPKKKRIGAVGVDLRSLKAHSSMKRCTTCSGSNEDEWERGLGYIIFVKFSDVSGEAWFSIFNEEAETLLGCLADELAEMKAHEKGTNFRLQLDQAKWISFLIRVVVAPTEYDNVKRQKINVVAIAPVDFAGDARLLLEDISLMKSSATESRNRIELLHKVDKEYSHGTQFGFIDPAPITEAPKAEPDNAFTPSHDYSSRSQCFGLKLASPSKKQLVNYFDPSRTSLQPGHSVNPSQDPHSNNNQLRNQNYMTNQSPLANLGRWDFPPNWFSLAIKEVDEQRCSSN</sequence>
<name>A0ACB8XFM3_ARCLA</name>
<organism evidence="1 2">
    <name type="scientific">Arctium lappa</name>
    <name type="common">Greater burdock</name>
    <name type="synonym">Lappa major</name>
    <dbReference type="NCBI Taxonomy" id="4217"/>
    <lineage>
        <taxon>Eukaryota</taxon>
        <taxon>Viridiplantae</taxon>
        <taxon>Streptophyta</taxon>
        <taxon>Embryophyta</taxon>
        <taxon>Tracheophyta</taxon>
        <taxon>Spermatophyta</taxon>
        <taxon>Magnoliopsida</taxon>
        <taxon>eudicotyledons</taxon>
        <taxon>Gunneridae</taxon>
        <taxon>Pentapetalae</taxon>
        <taxon>asterids</taxon>
        <taxon>campanulids</taxon>
        <taxon>Asterales</taxon>
        <taxon>Asteraceae</taxon>
        <taxon>Carduoideae</taxon>
        <taxon>Cardueae</taxon>
        <taxon>Arctiinae</taxon>
        <taxon>Arctium</taxon>
    </lineage>
</organism>
<proteinExistence type="predicted"/>
<keyword evidence="2" id="KW-1185">Reference proteome</keyword>
<dbReference type="Proteomes" id="UP001055879">
    <property type="component" value="Linkage Group LG18"/>
</dbReference>
<accession>A0ACB8XFM3</accession>
<evidence type="ECO:0000313" key="1">
    <source>
        <dbReference type="EMBL" id="KAI3665528.1"/>
    </source>
</evidence>